<protein>
    <submittedName>
        <fullName evidence="1">Uncharacterized protein</fullName>
    </submittedName>
</protein>
<evidence type="ECO:0000313" key="1">
    <source>
        <dbReference type="EMBL" id="CAK9326643.1"/>
    </source>
</evidence>
<gene>
    <name evidence="1" type="ORF">CITCOLO1_LOCUS18997</name>
</gene>
<dbReference type="Proteomes" id="UP001642487">
    <property type="component" value="Chromosome 7"/>
</dbReference>
<name>A0ABP0Z1J0_9ROSI</name>
<reference evidence="1 2" key="1">
    <citation type="submission" date="2024-03" db="EMBL/GenBank/DDBJ databases">
        <authorList>
            <person name="Gkanogiannis A."/>
            <person name="Becerra Lopez-Lavalle L."/>
        </authorList>
    </citation>
    <scope>NUCLEOTIDE SEQUENCE [LARGE SCALE GENOMIC DNA]</scope>
</reference>
<sequence length="106" mass="12372">MQNSVPKDQQLTKLPIQQCQFIYSSMIFHCSFQFDSILQSHFPLQLFNLAEIHYFENSKFGIRKSYKIKQPILWKKISESSFPTGNFFSASSSPILTLFIPLFGRN</sequence>
<accession>A0ABP0Z1J0</accession>
<keyword evidence="2" id="KW-1185">Reference proteome</keyword>
<dbReference type="EMBL" id="OZ021741">
    <property type="protein sequence ID" value="CAK9326643.1"/>
    <property type="molecule type" value="Genomic_DNA"/>
</dbReference>
<organism evidence="1 2">
    <name type="scientific">Citrullus colocynthis</name>
    <name type="common">colocynth</name>
    <dbReference type="NCBI Taxonomy" id="252529"/>
    <lineage>
        <taxon>Eukaryota</taxon>
        <taxon>Viridiplantae</taxon>
        <taxon>Streptophyta</taxon>
        <taxon>Embryophyta</taxon>
        <taxon>Tracheophyta</taxon>
        <taxon>Spermatophyta</taxon>
        <taxon>Magnoliopsida</taxon>
        <taxon>eudicotyledons</taxon>
        <taxon>Gunneridae</taxon>
        <taxon>Pentapetalae</taxon>
        <taxon>rosids</taxon>
        <taxon>fabids</taxon>
        <taxon>Cucurbitales</taxon>
        <taxon>Cucurbitaceae</taxon>
        <taxon>Benincaseae</taxon>
        <taxon>Citrullus</taxon>
    </lineage>
</organism>
<proteinExistence type="predicted"/>
<evidence type="ECO:0000313" key="2">
    <source>
        <dbReference type="Proteomes" id="UP001642487"/>
    </source>
</evidence>